<sequence>MNRDKLLTALELLKKNGVLCYVYRESVFELLSMNRADGVVHLLSDTPAEDLKPILVKCGFKDAANGKEGNISARLSGQAVEILCISNLEPEKFDECIRRDLTVHSMLMRSNSDIYDNCGGLEDFRQKRLRLTGGRIVDKDSFAISSFELMLKSGYTADAGIQSSLNKALAELPVGKRVSLIMMLRNYMKAENTDVQHILRVFSFKGIFPKAPTVSCSRPEELMEKLKGMKPLQVSALVCTLCGIKGENLKQVPNVGFAREFYDCIQRHIGSDLGNRKQFEEAKNSCTAECFETLLAVKEALCLISGQEFHLAKKSRELLKTIDASDKWKVQKENQEKARPPASVSREVTEEQAVELAPEMMEFEGEAEEQYIEEEEEQEQEDDAVSNLPLRDPSKNFYIHRK</sequence>
<protein>
    <submittedName>
        <fullName evidence="2">Uncharacterized protein</fullName>
    </submittedName>
</protein>
<dbReference type="Gene3D" id="3.30.460.10">
    <property type="entry name" value="Beta Polymerase, domain 2"/>
    <property type="match status" value="1"/>
</dbReference>
<gene>
    <name evidence="2" type="ORF">SAMN05444424_0504</name>
</gene>
<feature type="compositionally biased region" description="Acidic residues" evidence="1">
    <location>
        <begin position="361"/>
        <end position="384"/>
    </location>
</feature>
<dbReference type="EMBL" id="FQVY01000001">
    <property type="protein sequence ID" value="SHF73657.1"/>
    <property type="molecule type" value="Genomic_DNA"/>
</dbReference>
<dbReference type="RefSeq" id="WP_021659224.1">
    <property type="nucleotide sequence ID" value="NZ_FQVY01000001.1"/>
</dbReference>
<reference evidence="3" key="1">
    <citation type="submission" date="2016-11" db="EMBL/GenBank/DDBJ databases">
        <authorList>
            <person name="Jaros S."/>
            <person name="Januszkiewicz K."/>
            <person name="Wedrychowicz H."/>
        </authorList>
    </citation>
    <scope>NUCLEOTIDE SEQUENCE [LARGE SCALE GENOMIC DNA]</scope>
    <source>
        <strain evidence="3">DSM 4029</strain>
    </source>
</reference>
<dbReference type="SUPFAM" id="SSF81301">
    <property type="entry name" value="Nucleotidyltransferase"/>
    <property type="match status" value="1"/>
</dbReference>
<name>A0AAQ1MBJ2_9FIRM</name>
<comment type="caution">
    <text evidence="2">The sequence shown here is derived from an EMBL/GenBank/DDBJ whole genome shotgun (WGS) entry which is preliminary data.</text>
</comment>
<evidence type="ECO:0000256" key="1">
    <source>
        <dbReference type="SAM" id="MobiDB-lite"/>
    </source>
</evidence>
<organism evidence="2 3">
    <name type="scientific">Bittarella massiliensis</name>
    <name type="common">ex Durand et al. 2017</name>
    <dbReference type="NCBI Taxonomy" id="1720313"/>
    <lineage>
        <taxon>Bacteria</taxon>
        <taxon>Bacillati</taxon>
        <taxon>Bacillota</taxon>
        <taxon>Clostridia</taxon>
        <taxon>Eubacteriales</taxon>
        <taxon>Oscillospiraceae</taxon>
        <taxon>Bittarella (ex Durand et al. 2017)</taxon>
    </lineage>
</organism>
<proteinExistence type="predicted"/>
<evidence type="ECO:0000313" key="2">
    <source>
        <dbReference type="EMBL" id="SHF73657.1"/>
    </source>
</evidence>
<evidence type="ECO:0000313" key="3">
    <source>
        <dbReference type="Proteomes" id="UP000184089"/>
    </source>
</evidence>
<accession>A0AAQ1MBJ2</accession>
<feature type="region of interest" description="Disordered" evidence="1">
    <location>
        <begin position="331"/>
        <end position="402"/>
    </location>
</feature>
<dbReference type="Proteomes" id="UP000184089">
    <property type="component" value="Unassembled WGS sequence"/>
</dbReference>
<dbReference type="AlphaFoldDB" id="A0AAQ1MBJ2"/>
<dbReference type="InterPro" id="IPR043519">
    <property type="entry name" value="NT_sf"/>
</dbReference>